<evidence type="ECO:0000313" key="4">
    <source>
        <dbReference type="EMBL" id="SUZ64067.1"/>
    </source>
</evidence>
<dbReference type="InterPro" id="IPR023158">
    <property type="entry name" value="YerB-like_sf"/>
</dbReference>
<protein>
    <recommendedName>
        <fullName evidence="5">DUF3048 domain-containing protein</fullName>
    </recommendedName>
</protein>
<dbReference type="Pfam" id="PF11258">
    <property type="entry name" value="DUF3048"/>
    <property type="match status" value="1"/>
</dbReference>
<evidence type="ECO:0008006" key="5">
    <source>
        <dbReference type="Google" id="ProtNLM"/>
    </source>
</evidence>
<name>A0A381PCR4_9ZZZZ</name>
<dbReference type="SUPFAM" id="SSF159774">
    <property type="entry name" value="YerB-like"/>
    <property type="match status" value="1"/>
</dbReference>
<evidence type="ECO:0000259" key="2">
    <source>
        <dbReference type="Pfam" id="PF11258"/>
    </source>
</evidence>
<organism evidence="4">
    <name type="scientific">marine metagenome</name>
    <dbReference type="NCBI Taxonomy" id="408172"/>
    <lineage>
        <taxon>unclassified sequences</taxon>
        <taxon>metagenomes</taxon>
        <taxon>ecological metagenomes</taxon>
    </lineage>
</organism>
<dbReference type="Gene3D" id="3.50.90.10">
    <property type="entry name" value="YerB-like"/>
    <property type="match status" value="1"/>
</dbReference>
<dbReference type="InterPro" id="IPR035328">
    <property type="entry name" value="DUF3048_C"/>
</dbReference>
<dbReference type="AlphaFoldDB" id="A0A381PCR4"/>
<dbReference type="Pfam" id="PF17479">
    <property type="entry name" value="DUF3048_C"/>
    <property type="match status" value="1"/>
</dbReference>
<proteinExistence type="predicted"/>
<dbReference type="EMBL" id="UINC01000928">
    <property type="protein sequence ID" value="SUZ64067.1"/>
    <property type="molecule type" value="Genomic_DNA"/>
</dbReference>
<dbReference type="InterPro" id="IPR021416">
    <property type="entry name" value="DUF3048_N"/>
</dbReference>
<evidence type="ECO:0000256" key="1">
    <source>
        <dbReference type="SAM" id="MobiDB-lite"/>
    </source>
</evidence>
<evidence type="ECO:0000259" key="3">
    <source>
        <dbReference type="Pfam" id="PF17479"/>
    </source>
</evidence>
<feature type="domain" description="DUF3048" evidence="3">
    <location>
        <begin position="253"/>
        <end position="363"/>
    </location>
</feature>
<reference evidence="4" key="1">
    <citation type="submission" date="2018-05" db="EMBL/GenBank/DDBJ databases">
        <authorList>
            <person name="Lanie J.A."/>
            <person name="Ng W.-L."/>
            <person name="Kazmierczak K.M."/>
            <person name="Andrzejewski T.M."/>
            <person name="Davidsen T.M."/>
            <person name="Wayne K.J."/>
            <person name="Tettelin H."/>
            <person name="Glass J.I."/>
            <person name="Rusch D."/>
            <person name="Podicherti R."/>
            <person name="Tsui H.-C.T."/>
            <person name="Winkler M.E."/>
        </authorList>
    </citation>
    <scope>NUCLEOTIDE SEQUENCE</scope>
</reference>
<accession>A0A381PCR4</accession>
<sequence length="375" mass="40235">MANLGPMSRYGWLAVVCATVIAAATSCAATPPGARLSPSSTTAQAETIPDETEGVLAPSKSPNPTPPVADGTATTLPPEQSDVWPLTGVQGQEIGRWPALLIKIDNHDRARPQFGINAADVVFEEIVEGGLTRLAAIFHSEETDIVGPVRSVRTSDFDLLRNLNRPLFANSGGNEAVLELLRDVDYVDVSSNADLDSYRRLSDRPAPHNLVTSTKTLRVVGDNRGGGANPPVLFIRRSDNEPMLASATTAKGVDLDYGATSVTYRWDPDAHGWMRRQNGSLHVDASGVPVAPEIVIVQTISYRRSAADGRSPEAVMIGEGPALVLYDGHVLEGYWERPDAGALTRYMDRDGQVIVFPPGSTWIALPRVGQVQVVE</sequence>
<gene>
    <name evidence="4" type="ORF">METZ01_LOCUS16921</name>
</gene>
<feature type="domain" description="DUF3048" evidence="2">
    <location>
        <begin position="86"/>
        <end position="223"/>
    </location>
</feature>
<feature type="region of interest" description="Disordered" evidence="1">
    <location>
        <begin position="30"/>
        <end position="84"/>
    </location>
</feature>